<name>A0ABY7PTN0_9BACT</name>
<keyword evidence="2" id="KW-1185">Reference proteome</keyword>
<dbReference type="Proteomes" id="UP001211872">
    <property type="component" value="Chromosome"/>
</dbReference>
<reference evidence="1 2" key="1">
    <citation type="journal article" date="2011" name="Int. J. Syst. Evol. Microbiol.">
        <title>Hymenobacter yonginensis sp. nov., isolated from a mesotrophic artificial lake.</title>
        <authorList>
            <person name="Joung Y."/>
            <person name="Cho S.H."/>
            <person name="Kim H."/>
            <person name="Kim S.B."/>
            <person name="Joh K."/>
        </authorList>
    </citation>
    <scope>NUCLEOTIDE SEQUENCE [LARGE SCALE GENOMIC DNA]</scope>
    <source>
        <strain evidence="1 2">KCTC 22745</strain>
    </source>
</reference>
<gene>
    <name evidence="1" type="ORF">O9Z63_08430</name>
</gene>
<dbReference type="EMBL" id="CP115396">
    <property type="protein sequence ID" value="WBO86275.1"/>
    <property type="molecule type" value="Genomic_DNA"/>
</dbReference>
<sequence>MEEQAVYSAPPYRLIAPLAQWLSEQGYVVEVYPLFVNDDTHLGLTARLVFASGNALRFLAEATPELLQCKLNGVVAERLEHGFGWLRVSSVAQIQWLLAASAFQGAAAAQPPGPPSVAHGWLVSRCPEWD</sequence>
<proteinExistence type="predicted"/>
<organism evidence="1 2">
    <name type="scientific">Hymenobacter yonginensis</name>
    <dbReference type="NCBI Taxonomy" id="748197"/>
    <lineage>
        <taxon>Bacteria</taxon>
        <taxon>Pseudomonadati</taxon>
        <taxon>Bacteroidota</taxon>
        <taxon>Cytophagia</taxon>
        <taxon>Cytophagales</taxon>
        <taxon>Hymenobacteraceae</taxon>
        <taxon>Hymenobacter</taxon>
    </lineage>
</organism>
<dbReference type="RefSeq" id="WP_270128859.1">
    <property type="nucleotide sequence ID" value="NZ_CP115396.1"/>
</dbReference>
<evidence type="ECO:0000313" key="2">
    <source>
        <dbReference type="Proteomes" id="UP001211872"/>
    </source>
</evidence>
<evidence type="ECO:0000313" key="1">
    <source>
        <dbReference type="EMBL" id="WBO86275.1"/>
    </source>
</evidence>
<protein>
    <submittedName>
        <fullName evidence="1">Uncharacterized protein</fullName>
    </submittedName>
</protein>
<accession>A0ABY7PTN0</accession>